<dbReference type="Pfam" id="PF08445">
    <property type="entry name" value="FR47"/>
    <property type="match status" value="1"/>
</dbReference>
<dbReference type="InterPro" id="IPR013653">
    <property type="entry name" value="GCN5-like_dom"/>
</dbReference>
<evidence type="ECO:0000313" key="4">
    <source>
        <dbReference type="Proteomes" id="UP000192578"/>
    </source>
</evidence>
<proteinExistence type="predicted"/>
<gene>
    <name evidence="3" type="ORF">BV898_04539</name>
</gene>
<dbReference type="EMBL" id="MTYJ01000022">
    <property type="protein sequence ID" value="OQV21640.1"/>
    <property type="molecule type" value="Genomic_DNA"/>
</dbReference>
<name>A0A1W0X2N3_HYPEX</name>
<dbReference type="PROSITE" id="PS51186">
    <property type="entry name" value="GNAT"/>
    <property type="match status" value="1"/>
</dbReference>
<dbReference type="Gene3D" id="3.40.630.30">
    <property type="match status" value="1"/>
</dbReference>
<keyword evidence="1" id="KW-0732">Signal</keyword>
<dbReference type="OrthoDB" id="61870at2759"/>
<protein>
    <recommendedName>
        <fullName evidence="2">N-acetyltransferase domain-containing protein</fullName>
    </recommendedName>
</protein>
<keyword evidence="4" id="KW-1185">Reference proteome</keyword>
<organism evidence="3 4">
    <name type="scientific">Hypsibius exemplaris</name>
    <name type="common">Freshwater tardigrade</name>
    <dbReference type="NCBI Taxonomy" id="2072580"/>
    <lineage>
        <taxon>Eukaryota</taxon>
        <taxon>Metazoa</taxon>
        <taxon>Ecdysozoa</taxon>
        <taxon>Tardigrada</taxon>
        <taxon>Eutardigrada</taxon>
        <taxon>Parachela</taxon>
        <taxon>Hypsibioidea</taxon>
        <taxon>Hypsibiidae</taxon>
        <taxon>Hypsibius</taxon>
    </lineage>
</organism>
<dbReference type="InterPro" id="IPR016181">
    <property type="entry name" value="Acyl_CoA_acyltransferase"/>
</dbReference>
<feature type="domain" description="N-acetyltransferase" evidence="2">
    <location>
        <begin position="161"/>
        <end position="301"/>
    </location>
</feature>
<dbReference type="GO" id="GO:0047961">
    <property type="term" value="F:glycine N-acyltransferase activity"/>
    <property type="evidence" value="ECO:0007669"/>
    <property type="project" value="InterPro"/>
</dbReference>
<reference evidence="4" key="1">
    <citation type="submission" date="2017-01" db="EMBL/GenBank/DDBJ databases">
        <title>Comparative genomics of anhydrobiosis in the tardigrade Hypsibius dujardini.</title>
        <authorList>
            <person name="Yoshida Y."/>
            <person name="Koutsovoulos G."/>
            <person name="Laetsch D."/>
            <person name="Stevens L."/>
            <person name="Kumar S."/>
            <person name="Horikawa D."/>
            <person name="Ishino K."/>
            <person name="Komine S."/>
            <person name="Tomita M."/>
            <person name="Blaxter M."/>
            <person name="Arakawa K."/>
        </authorList>
    </citation>
    <scope>NUCLEOTIDE SEQUENCE [LARGE SCALE GENOMIC DNA]</scope>
    <source>
        <strain evidence="4">Z151</strain>
    </source>
</reference>
<feature type="chain" id="PRO_5012912894" description="N-acetyltransferase domain-containing protein" evidence="1">
    <location>
        <begin position="19"/>
        <end position="301"/>
    </location>
</feature>
<evidence type="ECO:0000256" key="1">
    <source>
        <dbReference type="SAM" id="SignalP"/>
    </source>
</evidence>
<dbReference type="InterPro" id="IPR000182">
    <property type="entry name" value="GNAT_dom"/>
</dbReference>
<dbReference type="Pfam" id="PF06021">
    <property type="entry name" value="Gly_acyl_tr_N"/>
    <property type="match status" value="1"/>
</dbReference>
<dbReference type="InterPro" id="IPR015938">
    <property type="entry name" value="Glycine_N-acyltransferase_N"/>
</dbReference>
<feature type="signal peptide" evidence="1">
    <location>
        <begin position="1"/>
        <end position="18"/>
    </location>
</feature>
<evidence type="ECO:0000259" key="2">
    <source>
        <dbReference type="PROSITE" id="PS51186"/>
    </source>
</evidence>
<evidence type="ECO:0000313" key="3">
    <source>
        <dbReference type="EMBL" id="OQV21640.1"/>
    </source>
</evidence>
<dbReference type="AlphaFoldDB" id="A0A1W0X2N3"/>
<accession>A0A1W0X2N3</accession>
<sequence length="301" mass="35186">MFKLIVWYLLFFYPYNKKLICCDFCYAPYWISIVQFKTSKDILHWYRSLFLSVIMIVLQDDQLPEFVASLERDFPASFNIYFLARNKMRKHLDWPGISFVVDEFPNFLACIARTDPHDPTIPPFTNGYSIFLHARDAERLKQLLDQPNIVDWKLKIGVHNAQRPNYFEVVRQKCLSLGGEIRYSPDQTYYVESALFTGFRMKDIHFDVALYNEKDDVVAYIMQGPEGGMGAGYVDPEYRRRGFFKVVLFELLKELERQGDTYGYADVLADNVPSKAAMLSIGGFIYDNFEAAWFEFIPKGN</sequence>
<dbReference type="Proteomes" id="UP000192578">
    <property type="component" value="Unassembled WGS sequence"/>
</dbReference>
<dbReference type="GO" id="GO:0005739">
    <property type="term" value="C:mitochondrion"/>
    <property type="evidence" value="ECO:0007669"/>
    <property type="project" value="InterPro"/>
</dbReference>
<dbReference type="SUPFAM" id="SSF55729">
    <property type="entry name" value="Acyl-CoA N-acyltransferases (Nat)"/>
    <property type="match status" value="1"/>
</dbReference>
<comment type="caution">
    <text evidence="3">The sequence shown here is derived from an EMBL/GenBank/DDBJ whole genome shotgun (WGS) entry which is preliminary data.</text>
</comment>